<gene>
    <name evidence="8" type="ORF">PROFUN_04608</name>
</gene>
<dbReference type="GO" id="GO:0031514">
    <property type="term" value="C:motile cilium"/>
    <property type="evidence" value="ECO:0007669"/>
    <property type="project" value="UniProtKB-SubCell"/>
</dbReference>
<organism evidence="8 9">
    <name type="scientific">Planoprotostelium fungivorum</name>
    <dbReference type="NCBI Taxonomy" id="1890364"/>
    <lineage>
        <taxon>Eukaryota</taxon>
        <taxon>Amoebozoa</taxon>
        <taxon>Evosea</taxon>
        <taxon>Variosea</taxon>
        <taxon>Cavosteliida</taxon>
        <taxon>Cavosteliaceae</taxon>
        <taxon>Planoprotostelium</taxon>
    </lineage>
</organism>
<feature type="region of interest" description="Disordered" evidence="7">
    <location>
        <begin position="24"/>
        <end position="44"/>
    </location>
</feature>
<keyword evidence="3" id="KW-0677">Repeat</keyword>
<evidence type="ECO:0000256" key="4">
    <source>
        <dbReference type="ARBA" id="ARBA00022846"/>
    </source>
</evidence>
<dbReference type="AlphaFoldDB" id="A0A2P6NUE7"/>
<protein>
    <recommendedName>
        <fullName evidence="2">MORN repeat-containing protein 5</fullName>
    </recommendedName>
</protein>
<proteinExistence type="predicted"/>
<dbReference type="EMBL" id="MDYQ01000019">
    <property type="protein sequence ID" value="PRP87581.1"/>
    <property type="molecule type" value="Genomic_DNA"/>
</dbReference>
<dbReference type="OrthoDB" id="300500at2759"/>
<dbReference type="SUPFAM" id="SSF82185">
    <property type="entry name" value="Histone H3 K4-specific methyltransferase SET7/9 N-terminal domain"/>
    <property type="match status" value="1"/>
</dbReference>
<dbReference type="PANTHER" id="PTHR46437">
    <property type="entry name" value="MORN REPEAT-CONTAINING PROTEIN 5"/>
    <property type="match status" value="1"/>
</dbReference>
<dbReference type="Pfam" id="PF02493">
    <property type="entry name" value="MORN"/>
    <property type="match status" value="2"/>
</dbReference>
<evidence type="ECO:0000256" key="6">
    <source>
        <dbReference type="ARBA" id="ARBA00023273"/>
    </source>
</evidence>
<keyword evidence="9" id="KW-1185">Reference proteome</keyword>
<evidence type="ECO:0000313" key="9">
    <source>
        <dbReference type="Proteomes" id="UP000241769"/>
    </source>
</evidence>
<comment type="subcellular location">
    <subcellularLocation>
        <location evidence="1">Cell projection</location>
        <location evidence="1">Cilium</location>
        <location evidence="1">Flagellum</location>
    </subcellularLocation>
</comment>
<keyword evidence="5" id="KW-0969">Cilium</keyword>
<evidence type="ECO:0000256" key="3">
    <source>
        <dbReference type="ARBA" id="ARBA00022737"/>
    </source>
</evidence>
<name>A0A2P6NUE7_9EUKA</name>
<dbReference type="InterPro" id="IPR003409">
    <property type="entry name" value="MORN"/>
</dbReference>
<sequence length="160" mass="17956">MSSPEPIRRVVELQGKPNLLALPLSLRGPPVQHSDDDDAKSGVRHRHTMDLSGSTYDGERFNGRMHGKGTFTFANGNYYVGDFKDGEFDGEGILYIKDFGQYAATWSKGIVIEGQYTFRDGLLHDAKQGNYCTGYDRRFYNEILHGVKPAGQSNFENKMP</sequence>
<dbReference type="PANTHER" id="PTHR46437:SF1">
    <property type="entry name" value="MORN REPEAT-CONTAINING PROTEIN 5"/>
    <property type="match status" value="1"/>
</dbReference>
<dbReference type="InterPro" id="IPR042814">
    <property type="entry name" value="Morn5"/>
</dbReference>
<dbReference type="InParanoid" id="A0A2P6NUE7"/>
<dbReference type="Proteomes" id="UP000241769">
    <property type="component" value="Unassembled WGS sequence"/>
</dbReference>
<evidence type="ECO:0000313" key="8">
    <source>
        <dbReference type="EMBL" id="PRP87581.1"/>
    </source>
</evidence>
<reference evidence="8 9" key="1">
    <citation type="journal article" date="2018" name="Genome Biol. Evol.">
        <title>Multiple Roots of Fruiting Body Formation in Amoebozoa.</title>
        <authorList>
            <person name="Hillmann F."/>
            <person name="Forbes G."/>
            <person name="Novohradska S."/>
            <person name="Ferling I."/>
            <person name="Riege K."/>
            <person name="Groth M."/>
            <person name="Westermann M."/>
            <person name="Marz M."/>
            <person name="Spaller T."/>
            <person name="Winckler T."/>
            <person name="Schaap P."/>
            <person name="Glockner G."/>
        </authorList>
    </citation>
    <scope>NUCLEOTIDE SEQUENCE [LARGE SCALE GENOMIC DNA]</scope>
    <source>
        <strain evidence="8 9">Jena</strain>
    </source>
</reference>
<dbReference type="SMART" id="SM00698">
    <property type="entry name" value="MORN"/>
    <property type="match status" value="2"/>
</dbReference>
<evidence type="ECO:0000256" key="2">
    <source>
        <dbReference type="ARBA" id="ARBA00016322"/>
    </source>
</evidence>
<keyword evidence="4" id="KW-0282">Flagellum</keyword>
<accession>A0A2P6NUE7</accession>
<evidence type="ECO:0000256" key="7">
    <source>
        <dbReference type="SAM" id="MobiDB-lite"/>
    </source>
</evidence>
<comment type="caution">
    <text evidence="8">The sequence shown here is derived from an EMBL/GenBank/DDBJ whole genome shotgun (WGS) entry which is preliminary data.</text>
</comment>
<dbReference type="Gene3D" id="2.20.110.10">
    <property type="entry name" value="Histone H3 K4-specific methyltransferase SET7/9 N-terminal domain"/>
    <property type="match status" value="1"/>
</dbReference>
<keyword evidence="6" id="KW-0966">Cell projection</keyword>
<evidence type="ECO:0000256" key="5">
    <source>
        <dbReference type="ARBA" id="ARBA00023069"/>
    </source>
</evidence>
<evidence type="ECO:0000256" key="1">
    <source>
        <dbReference type="ARBA" id="ARBA00004230"/>
    </source>
</evidence>